<dbReference type="EMBL" id="CAJVPK010001496">
    <property type="protein sequence ID" value="CAG8588851.1"/>
    <property type="molecule type" value="Genomic_DNA"/>
</dbReference>
<feature type="compositionally biased region" description="Pro residues" evidence="1">
    <location>
        <begin position="216"/>
        <end position="231"/>
    </location>
</feature>
<sequence>MSKLTKIKLWILFSILYVVIATICINPVKAQDNPKCPSCAANQRCVFTLRTCHQCPQAICEDNDKLQPTDLTQNNKNNDNKLLPGIIGGVVGGIILIAIGCGYFWYRRINRGKRGMKLKEMTSVDSENVIPIAYIPPTTRYSYSSGGTSPLGSPLPKNYSLIDLDEDTTGTILHATKSTPVTTAAATATLVTATRVKPSLVHSKDSSTSSINTPLNTPPLNTPPLNTPPLNTPLTNKSLKNMPSVSSLSDKIITGSDNKVNELIPRIDIERPSGELSHSINQQKASPQESPSSPKQQQQLSQLSPLSLSSPNSPPSPSQHLNSMDPIEGRQSFGLFGSDEVTISPPQLQRESVMSSTSTNGRSTMFSDEGDGEIMIFWGGNDDNNNSNIPNLPDTSSIKITPPPPNDDPNVENDENGNSPDHLNEETTEKKDKI</sequence>
<dbReference type="Proteomes" id="UP000789706">
    <property type="component" value="Unassembled WGS sequence"/>
</dbReference>
<feature type="compositionally biased region" description="Polar residues" evidence="1">
    <location>
        <begin position="344"/>
        <end position="366"/>
    </location>
</feature>
<dbReference type="InterPro" id="IPR018571">
    <property type="entry name" value="Membrane_anchor_Opy2_N"/>
</dbReference>
<dbReference type="Pfam" id="PF09463">
    <property type="entry name" value="Opy2"/>
    <property type="match status" value="1"/>
</dbReference>
<proteinExistence type="predicted"/>
<keyword evidence="2" id="KW-0472">Membrane</keyword>
<comment type="caution">
    <text evidence="4">The sequence shown here is derived from an EMBL/GenBank/DDBJ whole genome shotgun (WGS) entry which is preliminary data.</text>
</comment>
<feature type="transmembrane region" description="Helical" evidence="2">
    <location>
        <begin position="7"/>
        <end position="28"/>
    </location>
</feature>
<gene>
    <name evidence="4" type="ORF">DEBURN_LOCUS8950</name>
</gene>
<feature type="compositionally biased region" description="Basic and acidic residues" evidence="1">
    <location>
        <begin position="422"/>
        <end position="434"/>
    </location>
</feature>
<feature type="transmembrane region" description="Helical" evidence="2">
    <location>
        <begin position="82"/>
        <end position="106"/>
    </location>
</feature>
<evidence type="ECO:0000259" key="3">
    <source>
        <dbReference type="Pfam" id="PF09463"/>
    </source>
</evidence>
<keyword evidence="5" id="KW-1185">Reference proteome</keyword>
<evidence type="ECO:0000256" key="1">
    <source>
        <dbReference type="SAM" id="MobiDB-lite"/>
    </source>
</evidence>
<reference evidence="4" key="1">
    <citation type="submission" date="2021-06" db="EMBL/GenBank/DDBJ databases">
        <authorList>
            <person name="Kallberg Y."/>
            <person name="Tangrot J."/>
            <person name="Rosling A."/>
        </authorList>
    </citation>
    <scope>NUCLEOTIDE SEQUENCE</scope>
    <source>
        <strain evidence="4">AZ414A</strain>
    </source>
</reference>
<feature type="region of interest" description="Disordered" evidence="1">
    <location>
        <begin position="270"/>
        <end position="434"/>
    </location>
</feature>
<keyword evidence="2" id="KW-0812">Transmembrane</keyword>
<evidence type="ECO:0000313" key="4">
    <source>
        <dbReference type="EMBL" id="CAG8588851.1"/>
    </source>
</evidence>
<feature type="compositionally biased region" description="Low complexity" evidence="1">
    <location>
        <begin position="381"/>
        <end position="394"/>
    </location>
</feature>
<evidence type="ECO:0000313" key="5">
    <source>
        <dbReference type="Proteomes" id="UP000789706"/>
    </source>
</evidence>
<feature type="compositionally biased region" description="Low complexity" evidence="1">
    <location>
        <begin position="282"/>
        <end position="311"/>
    </location>
</feature>
<name>A0A9N9C4N7_9GLOM</name>
<protein>
    <submittedName>
        <fullName evidence="4">4780_t:CDS:1</fullName>
    </submittedName>
</protein>
<organism evidence="4 5">
    <name type="scientific">Diversispora eburnea</name>
    <dbReference type="NCBI Taxonomy" id="1213867"/>
    <lineage>
        <taxon>Eukaryota</taxon>
        <taxon>Fungi</taxon>
        <taxon>Fungi incertae sedis</taxon>
        <taxon>Mucoromycota</taxon>
        <taxon>Glomeromycotina</taxon>
        <taxon>Glomeromycetes</taxon>
        <taxon>Diversisporales</taxon>
        <taxon>Diversisporaceae</taxon>
        <taxon>Diversispora</taxon>
    </lineage>
</organism>
<dbReference type="OrthoDB" id="2402916at2759"/>
<keyword evidence="2" id="KW-1133">Transmembrane helix</keyword>
<accession>A0A9N9C4N7</accession>
<evidence type="ECO:0000256" key="2">
    <source>
        <dbReference type="SAM" id="Phobius"/>
    </source>
</evidence>
<feature type="domain" description="Membrane anchor Opy2 N-terminal" evidence="3">
    <location>
        <begin position="32"/>
        <end position="60"/>
    </location>
</feature>
<dbReference type="AlphaFoldDB" id="A0A9N9C4N7"/>
<feature type="compositionally biased region" description="Polar residues" evidence="1">
    <location>
        <begin position="237"/>
        <end position="249"/>
    </location>
</feature>
<feature type="region of interest" description="Disordered" evidence="1">
    <location>
        <begin position="198"/>
        <end position="251"/>
    </location>
</feature>